<dbReference type="Pfam" id="PF01925">
    <property type="entry name" value="TauE"/>
    <property type="match status" value="1"/>
</dbReference>
<name>A0ABX6QMW7_9HYPH</name>
<feature type="transmembrane region" description="Helical" evidence="8">
    <location>
        <begin position="20"/>
        <end position="44"/>
    </location>
</feature>
<feature type="transmembrane region" description="Helical" evidence="8">
    <location>
        <begin position="234"/>
        <end position="254"/>
    </location>
</feature>
<dbReference type="InterPro" id="IPR052017">
    <property type="entry name" value="TSUP"/>
</dbReference>
<dbReference type="InterPro" id="IPR002781">
    <property type="entry name" value="TM_pro_TauE-like"/>
</dbReference>
<evidence type="ECO:0000256" key="6">
    <source>
        <dbReference type="ARBA" id="ARBA00022989"/>
    </source>
</evidence>
<comment type="similarity">
    <text evidence="2 8">Belongs to the 4-toluene sulfonate uptake permease (TSUP) (TC 2.A.102) family.</text>
</comment>
<feature type="transmembrane region" description="Helical" evidence="8">
    <location>
        <begin position="144"/>
        <end position="168"/>
    </location>
</feature>
<evidence type="ECO:0000313" key="9">
    <source>
        <dbReference type="EMBL" id="QLF69646.1"/>
    </source>
</evidence>
<keyword evidence="3" id="KW-0813">Transport</keyword>
<accession>A0ABX6QMW7</accession>
<feature type="transmembrane region" description="Helical" evidence="8">
    <location>
        <begin position="204"/>
        <end position="222"/>
    </location>
</feature>
<dbReference type="RefSeq" id="WP_138285225.1">
    <property type="nucleotide sequence ID" value="NZ_CP058350.1"/>
</dbReference>
<dbReference type="PANTHER" id="PTHR30269">
    <property type="entry name" value="TRANSMEMBRANE PROTEIN YFCA"/>
    <property type="match status" value="1"/>
</dbReference>
<evidence type="ECO:0000256" key="5">
    <source>
        <dbReference type="ARBA" id="ARBA00022692"/>
    </source>
</evidence>
<gene>
    <name evidence="9" type="ORF">FE840_008870</name>
</gene>
<reference evidence="9 10" key="1">
    <citation type="submission" date="2020-06" db="EMBL/GenBank/DDBJ databases">
        <title>Genome sequence of Rhizobium sp strain ADMK78.</title>
        <authorList>
            <person name="Rahi P."/>
        </authorList>
    </citation>
    <scope>NUCLEOTIDE SEQUENCE [LARGE SCALE GENOMIC DNA]</scope>
    <source>
        <strain evidence="9 10">ADMK78</strain>
    </source>
</reference>
<comment type="subcellular location">
    <subcellularLocation>
        <location evidence="1 8">Cell membrane</location>
        <topology evidence="1 8">Multi-pass membrane protein</topology>
    </subcellularLocation>
</comment>
<keyword evidence="5 8" id="KW-0812">Transmembrane</keyword>
<proteinExistence type="inferred from homology"/>
<evidence type="ECO:0000313" key="10">
    <source>
        <dbReference type="Proteomes" id="UP000308530"/>
    </source>
</evidence>
<dbReference type="EMBL" id="CP058350">
    <property type="protein sequence ID" value="QLF69646.1"/>
    <property type="molecule type" value="Genomic_DNA"/>
</dbReference>
<keyword evidence="7 8" id="KW-0472">Membrane</keyword>
<dbReference type="PANTHER" id="PTHR30269:SF37">
    <property type="entry name" value="MEMBRANE TRANSPORTER PROTEIN"/>
    <property type="match status" value="1"/>
</dbReference>
<evidence type="ECO:0000256" key="3">
    <source>
        <dbReference type="ARBA" id="ARBA00022448"/>
    </source>
</evidence>
<sequence length="259" mass="26694">MNSDSLLSLPPLAATGVDLVILLVCIFVAGLARGFSGFGAALIFMPLASAIIGPKMAVAMLFVADLFTSWPMIPGAFRQSNKAEIGTMLIGAIMGVPTGTFILAYADPLALRWGIIVLVTALLLLLMSGWRYHGAPTKAATVSVGAVSGVLAGAAQVGGPPVIAYWLGGTLPAGLVRANIVFYFALGTVLTGITYSLAGLFTGSAILLGLIAAPLFGAGLWIGSHTFGKASEGVFRRICYSLIGISALLGMPLLDPWLR</sequence>
<evidence type="ECO:0000256" key="8">
    <source>
        <dbReference type="RuleBase" id="RU363041"/>
    </source>
</evidence>
<keyword evidence="4 8" id="KW-1003">Cell membrane</keyword>
<feature type="transmembrane region" description="Helical" evidence="8">
    <location>
        <begin position="180"/>
        <end position="198"/>
    </location>
</feature>
<organism evidence="9 10">
    <name type="scientific">Peteryoungia desertarenae</name>
    <dbReference type="NCBI Taxonomy" id="1813451"/>
    <lineage>
        <taxon>Bacteria</taxon>
        <taxon>Pseudomonadati</taxon>
        <taxon>Pseudomonadota</taxon>
        <taxon>Alphaproteobacteria</taxon>
        <taxon>Hyphomicrobiales</taxon>
        <taxon>Rhizobiaceae</taxon>
        <taxon>Peteryoungia</taxon>
    </lineage>
</organism>
<keyword evidence="6 8" id="KW-1133">Transmembrane helix</keyword>
<dbReference type="Proteomes" id="UP000308530">
    <property type="component" value="Chromosome"/>
</dbReference>
<evidence type="ECO:0000256" key="7">
    <source>
        <dbReference type="ARBA" id="ARBA00023136"/>
    </source>
</evidence>
<feature type="transmembrane region" description="Helical" evidence="8">
    <location>
        <begin position="113"/>
        <end position="132"/>
    </location>
</feature>
<evidence type="ECO:0000256" key="4">
    <source>
        <dbReference type="ARBA" id="ARBA00022475"/>
    </source>
</evidence>
<evidence type="ECO:0000256" key="2">
    <source>
        <dbReference type="ARBA" id="ARBA00009142"/>
    </source>
</evidence>
<feature type="transmembrane region" description="Helical" evidence="8">
    <location>
        <begin position="85"/>
        <end position="106"/>
    </location>
</feature>
<protein>
    <recommendedName>
        <fullName evidence="8">Probable membrane transporter protein</fullName>
    </recommendedName>
</protein>
<evidence type="ECO:0000256" key="1">
    <source>
        <dbReference type="ARBA" id="ARBA00004651"/>
    </source>
</evidence>
<keyword evidence="10" id="KW-1185">Reference proteome</keyword>